<dbReference type="Pfam" id="PF13380">
    <property type="entry name" value="CoA_binding_2"/>
    <property type="match status" value="1"/>
</dbReference>
<dbReference type="SMART" id="SM00881">
    <property type="entry name" value="CoA_binding"/>
    <property type="match status" value="1"/>
</dbReference>
<dbReference type="Gene3D" id="3.30.1490.20">
    <property type="entry name" value="ATP-grasp fold, A domain"/>
    <property type="match status" value="1"/>
</dbReference>
<evidence type="ECO:0000256" key="4">
    <source>
        <dbReference type="ARBA" id="ARBA00060888"/>
    </source>
</evidence>
<dbReference type="InterPro" id="IPR016102">
    <property type="entry name" value="Succinyl-CoA_synth-like"/>
</dbReference>
<dbReference type="InterPro" id="IPR000182">
    <property type="entry name" value="GNAT_dom"/>
</dbReference>
<dbReference type="eggNOG" id="COG0045">
    <property type="taxonomic scope" value="Bacteria"/>
</dbReference>
<dbReference type="SUPFAM" id="SSF56059">
    <property type="entry name" value="Glutathione synthetase ATP-binding domain-like"/>
    <property type="match status" value="1"/>
</dbReference>
<dbReference type="SUPFAM" id="SSF52210">
    <property type="entry name" value="Succinyl-CoA synthetase domains"/>
    <property type="match status" value="2"/>
</dbReference>
<dbReference type="Proteomes" id="UP000053577">
    <property type="component" value="Unassembled WGS sequence"/>
</dbReference>
<dbReference type="PANTHER" id="PTHR43334">
    <property type="entry name" value="ACETATE--COA LIGASE [ADP-FORMING]"/>
    <property type="match status" value="1"/>
</dbReference>
<dbReference type="PATRIC" id="fig|61435.5.peg.1376"/>
<sequence>MDKIKLFFNPKSVALVGATDKEGSTGKIILQNLIKGKDRRAVYPVNPNRESVLEQKCYPALKDLPEVPELVLVVVPAKFVPQVIEDAGKVGTKSVIIISAGFKEVGPEGKALEEKIAEIAKQYGIRIIGPNCMGTMSPASGFNATFARMEMPKPGNVAFLSQSGALGSAVLDWAIARNVGFSGFASIGSMMDVNFGDLIDYFGTDENTKSIIVYLETMGEARKFMSAARGFARTKPIIVIKPGRFEESAQAAKSHTGSMVGNAMFVDAIFQRAGVVRVDNIGDLFSCAAILNTSNLPKGPNLAIVTNAGGPAVLATDSLMEQKGKLAHITDETVTALNPVLPPSWSKGNPMDILGDADPERYAVTLEAAIKDPGVDGVVVIYTPQGAANPLDIAKTIVKIAKKSKKPVLTSWMGDANVAEARKLFYQNNIPSFEFPEEAVKGYIFMYRYARGLENLYETPEELAVDVDPSKEYIRTILKKVASEGRTLLSETESKKFLQAYGIDATVPFLARDGKDAAQIASALRFPVVMKIASPDISHKSDVGGVILGLKTEAEVEKAFATMMENVKAACPEANIEGVTLQRMVDKYDYELIIGSKKDPVFGPVILFGSGGIEAEFQKDVAVGLPPLNQVLARRVMEGTKIYEMLYKGFRTKPPANLRLLEETLVKFSNLLVDFPEIMEIDINPLALLGSEAIALDARIIIDEEYIKNPAGDHNHLIITPYPAKYIKPWHTKDGRDVILRPIRPEDEPMEKALLEGLSEESSRMRFFHILKDINHSLLVRFCNIDYDREMAIIAEYNDKGKKRNVGVGRLIIDHSGQSGEFSVLVADDFQHHELGAKLLDMLIGIGREKGLKNLYGVVLAENVVMLNLCKDFGFNIKKDKSTEYKVNMEL</sequence>
<protein>
    <submittedName>
        <fullName evidence="6">Acetyl-CoA synthetase</fullName>
    </submittedName>
</protein>
<dbReference type="Pfam" id="PF19045">
    <property type="entry name" value="Ligase_CoA_2"/>
    <property type="match status" value="1"/>
</dbReference>
<dbReference type="Gene3D" id="3.40.50.720">
    <property type="entry name" value="NAD(P)-binding Rossmann-like Domain"/>
    <property type="match status" value="1"/>
</dbReference>
<organism evidence="6 7">
    <name type="scientific">Dehalococcoides mccartyi</name>
    <dbReference type="NCBI Taxonomy" id="61435"/>
    <lineage>
        <taxon>Bacteria</taxon>
        <taxon>Bacillati</taxon>
        <taxon>Chloroflexota</taxon>
        <taxon>Dehalococcoidia</taxon>
        <taxon>Dehalococcoidales</taxon>
        <taxon>Dehalococcoidaceae</taxon>
        <taxon>Dehalococcoides</taxon>
    </lineage>
</organism>
<evidence type="ECO:0000256" key="3">
    <source>
        <dbReference type="ARBA" id="ARBA00022840"/>
    </source>
</evidence>
<dbReference type="PANTHER" id="PTHR43334:SF1">
    <property type="entry name" value="3-HYDROXYPROPIONATE--COA LIGASE [ADP-FORMING]"/>
    <property type="match status" value="1"/>
</dbReference>
<evidence type="ECO:0000256" key="2">
    <source>
        <dbReference type="ARBA" id="ARBA00022741"/>
    </source>
</evidence>
<dbReference type="Gene3D" id="3.40.630.30">
    <property type="match status" value="1"/>
</dbReference>
<dbReference type="RefSeq" id="WP_058292622.1">
    <property type="nucleotide sequence ID" value="NZ_JAUJEL010000001.1"/>
</dbReference>
<reference evidence="6 7" key="1">
    <citation type="journal article" date="2015" name="Sci. Rep.">
        <title>A comparative genomics and reductive dehalogenase gene transcription study of two chloroethene-respiring bacteria, Dehalococcoides mccartyi strains MB and 11a.</title>
        <authorList>
            <person name="Low A."/>
            <person name="Shen Z."/>
            <person name="Cheng D."/>
            <person name="Rogers M.J."/>
            <person name="Lee P.K."/>
            <person name="He J."/>
        </authorList>
    </citation>
    <scope>NUCLEOTIDE SEQUENCE [LARGE SCALE GENOMIC DNA]</scope>
    <source>
        <strain evidence="6 7">MB</strain>
    </source>
</reference>
<dbReference type="eggNOG" id="COG1670">
    <property type="taxonomic scope" value="Bacteria"/>
</dbReference>
<proteinExistence type="inferred from homology"/>
<dbReference type="Pfam" id="PF00583">
    <property type="entry name" value="Acetyltransf_1"/>
    <property type="match status" value="1"/>
</dbReference>
<dbReference type="FunFam" id="3.30.1490.20:FF:000020">
    <property type="entry name" value="Protein lysine acetyltransferase"/>
    <property type="match status" value="1"/>
</dbReference>
<evidence type="ECO:0000313" key="7">
    <source>
        <dbReference type="Proteomes" id="UP000053577"/>
    </source>
</evidence>
<feature type="domain" description="N-acetyltransferase" evidence="5">
    <location>
        <begin position="738"/>
        <end position="891"/>
    </location>
</feature>
<dbReference type="GO" id="GO:0005524">
    <property type="term" value="F:ATP binding"/>
    <property type="evidence" value="ECO:0007669"/>
    <property type="project" value="UniProtKB-KW"/>
</dbReference>
<dbReference type="InterPro" id="IPR043938">
    <property type="entry name" value="Ligase_CoA_dom"/>
</dbReference>
<dbReference type="InterPro" id="IPR036291">
    <property type="entry name" value="NAD(P)-bd_dom_sf"/>
</dbReference>
<dbReference type="eggNOG" id="COG1042">
    <property type="taxonomic scope" value="Bacteria"/>
</dbReference>
<dbReference type="GO" id="GO:0016747">
    <property type="term" value="F:acyltransferase activity, transferring groups other than amino-acyl groups"/>
    <property type="evidence" value="ECO:0007669"/>
    <property type="project" value="InterPro"/>
</dbReference>
<keyword evidence="1" id="KW-0436">Ligase</keyword>
<dbReference type="AlphaFoldDB" id="A0A0V8M072"/>
<evidence type="ECO:0000259" key="5">
    <source>
        <dbReference type="PROSITE" id="PS51186"/>
    </source>
</evidence>
<dbReference type="InterPro" id="IPR003781">
    <property type="entry name" value="CoA-bd"/>
</dbReference>
<comment type="similarity">
    <text evidence="4">In the N-terminal section; belongs to the acetate CoA ligase alpha subunit family.</text>
</comment>
<dbReference type="InterPro" id="IPR051538">
    <property type="entry name" value="Acyl-CoA_Synth/Transferase"/>
</dbReference>
<dbReference type="OrthoDB" id="9807426at2"/>
<dbReference type="SUPFAM" id="SSF55729">
    <property type="entry name" value="Acyl-CoA N-acyltransferases (Nat)"/>
    <property type="match status" value="1"/>
</dbReference>
<name>A0A0V8M072_9CHLR</name>
<comment type="caution">
    <text evidence="6">The sequence shown here is derived from an EMBL/GenBank/DDBJ whole genome shotgun (WGS) entry which is preliminary data.</text>
</comment>
<dbReference type="Gene3D" id="3.30.470.20">
    <property type="entry name" value="ATP-grasp fold, B domain"/>
    <property type="match status" value="1"/>
</dbReference>
<dbReference type="InterPro" id="IPR013815">
    <property type="entry name" value="ATP_grasp_subdomain_1"/>
</dbReference>
<dbReference type="Pfam" id="PF13549">
    <property type="entry name" value="ATP-grasp_5"/>
    <property type="match status" value="1"/>
</dbReference>
<dbReference type="InterPro" id="IPR032875">
    <property type="entry name" value="Succ_CoA_lig_flav_dom"/>
</dbReference>
<dbReference type="Pfam" id="PF13607">
    <property type="entry name" value="Succ_CoA_lig"/>
    <property type="match status" value="1"/>
</dbReference>
<keyword evidence="2" id="KW-0547">Nucleotide-binding</keyword>
<dbReference type="Gene3D" id="3.40.50.261">
    <property type="entry name" value="Succinyl-CoA synthetase domains"/>
    <property type="match status" value="2"/>
</dbReference>
<keyword evidence="3" id="KW-0067">ATP-binding</keyword>
<dbReference type="EMBL" id="JGYD01000025">
    <property type="protein sequence ID" value="KSV17167.1"/>
    <property type="molecule type" value="Genomic_DNA"/>
</dbReference>
<accession>A0A0V8M072</accession>
<dbReference type="PROSITE" id="PS51186">
    <property type="entry name" value="GNAT"/>
    <property type="match status" value="1"/>
</dbReference>
<evidence type="ECO:0000256" key="1">
    <source>
        <dbReference type="ARBA" id="ARBA00022598"/>
    </source>
</evidence>
<dbReference type="SUPFAM" id="SSF51735">
    <property type="entry name" value="NAD(P)-binding Rossmann-fold domains"/>
    <property type="match status" value="1"/>
</dbReference>
<gene>
    <name evidence="6" type="ORF">DA01_06995</name>
</gene>
<evidence type="ECO:0000313" key="6">
    <source>
        <dbReference type="EMBL" id="KSV17167.1"/>
    </source>
</evidence>
<dbReference type="GO" id="GO:0043758">
    <property type="term" value="F:acetate-CoA ligase (ADP-forming) activity"/>
    <property type="evidence" value="ECO:0007669"/>
    <property type="project" value="InterPro"/>
</dbReference>
<dbReference type="InterPro" id="IPR016181">
    <property type="entry name" value="Acyl_CoA_acyltransferase"/>
</dbReference>